<organism evidence="2 3">
    <name type="scientific">Pseudoduganella aquatica</name>
    <dbReference type="NCBI Taxonomy" id="2660641"/>
    <lineage>
        <taxon>Bacteria</taxon>
        <taxon>Pseudomonadati</taxon>
        <taxon>Pseudomonadota</taxon>
        <taxon>Betaproteobacteria</taxon>
        <taxon>Burkholderiales</taxon>
        <taxon>Oxalobacteraceae</taxon>
        <taxon>Telluria group</taxon>
        <taxon>Pseudoduganella</taxon>
    </lineage>
</organism>
<proteinExistence type="predicted"/>
<reference evidence="2 3" key="1">
    <citation type="submission" date="2019-12" db="EMBL/GenBank/DDBJ databases">
        <title>Novel species isolated from a subtropical stream in China.</title>
        <authorList>
            <person name="Lu H."/>
        </authorList>
    </citation>
    <scope>NUCLEOTIDE SEQUENCE [LARGE SCALE GENOMIC DNA]</scope>
    <source>
        <strain evidence="2 3">FT127W</strain>
    </source>
</reference>
<evidence type="ECO:0000313" key="2">
    <source>
        <dbReference type="EMBL" id="MYN11008.1"/>
    </source>
</evidence>
<protein>
    <recommendedName>
        <fullName evidence="4">Lactate dehydrogenase</fullName>
    </recommendedName>
</protein>
<accession>A0A7X4KQ62</accession>
<keyword evidence="3" id="KW-1185">Reference proteome</keyword>
<evidence type="ECO:0000313" key="3">
    <source>
        <dbReference type="Proteomes" id="UP000450676"/>
    </source>
</evidence>
<comment type="caution">
    <text evidence="2">The sequence shown here is derived from an EMBL/GenBank/DDBJ whole genome shotgun (WGS) entry which is preliminary data.</text>
</comment>
<sequence>MDWASPSTVVKLSSAGLAAARQSEAEEITLPPTTAMRFKDLGADMLGQFKAGAVIPVEQAALPETVDNKFSLSITTRSGVKVDLTLASLDDGMALQVSASGELNDDERNALSGLAAGFQAAIDGMALDDQQIRLGGLAGFDSKFLQSVDFHAAVKQSTLPPSTQTLDFHADGTQRKVSIGGAAGKAEVSIDTSKLESLGTREQQNKAISSYLKEFDQATARGHGDAKLMTMFKDAFSDMSRTSTREAEQDRGLSLPGKWTLAAEDHAALTGLADFSASVTQAPAWSNPLRLGEKDSFSYEVSQNTRTEGERRDDRTIAQSQQSHLSAQFHEPLKKGGALKLDTTPQSQNYEYHLIDDTASSNVELGYKDGKLVKASLLQTASQSEQVLKFMMGKLASDKTTPTSHTLARDLMDSLALYQSGAPARSADETSEARDERRKQSLSALSGNMFLLATPSELAARDSL</sequence>
<evidence type="ECO:0008006" key="4">
    <source>
        <dbReference type="Google" id="ProtNLM"/>
    </source>
</evidence>
<evidence type="ECO:0000256" key="1">
    <source>
        <dbReference type="SAM" id="MobiDB-lite"/>
    </source>
</evidence>
<feature type="compositionally biased region" description="Basic and acidic residues" evidence="1">
    <location>
        <begin position="426"/>
        <end position="439"/>
    </location>
</feature>
<gene>
    <name evidence="2" type="ORF">GTP77_27190</name>
</gene>
<dbReference type="Proteomes" id="UP000450676">
    <property type="component" value="Unassembled WGS sequence"/>
</dbReference>
<dbReference type="AlphaFoldDB" id="A0A7X4KQ62"/>
<feature type="region of interest" description="Disordered" evidence="1">
    <location>
        <begin position="420"/>
        <end position="440"/>
    </location>
</feature>
<dbReference type="EMBL" id="WWCU01000051">
    <property type="protein sequence ID" value="MYN11008.1"/>
    <property type="molecule type" value="Genomic_DNA"/>
</dbReference>
<feature type="region of interest" description="Disordered" evidence="1">
    <location>
        <begin position="296"/>
        <end position="315"/>
    </location>
</feature>
<name>A0A7X4KQ62_9BURK</name>
<dbReference type="RefSeq" id="WP_161075285.1">
    <property type="nucleotide sequence ID" value="NZ_WWCU01000051.1"/>
</dbReference>